<dbReference type="KEGG" id="vg:5364556"/>
<organismHost>
    <name type="scientific">Paramecium bursaria</name>
    <dbReference type="NCBI Taxonomy" id="74790"/>
</organismHost>
<name>A7J8K1_PBCVF</name>
<dbReference type="InterPro" id="IPR009820">
    <property type="entry name" value="DUF1390"/>
</dbReference>
<sequence>MEKFSVSLYTCSCGYKTTVSGNASRHKKVGSDHEMKVSSVSMILESDHIEALAKATSNHSISVHDSEHINIDKSTHTTNIQLVLPPKTTKEDFVDYLCALNGAGFRSPPQIMKMPGNLLTLTRDPKKYPGALIERNNKIVEKLPDGGERVMGKKKAVQTYTSEAIDALQSHPSSSVREFLEQDMGVKRTKVSLLDASKMRVDDPYAYHTSVPNNVKHLHQKMETNTKECLDKITTENKDIGFL</sequence>
<dbReference type="Pfam" id="PF07150">
    <property type="entry name" value="DUF1390"/>
    <property type="match status" value="1"/>
</dbReference>
<dbReference type="GeneID" id="5364556"/>
<gene>
    <name evidence="1" type="primary">N847R</name>
    <name evidence="1" type="ORF">FR483_N847R</name>
</gene>
<dbReference type="Proteomes" id="UP000204095">
    <property type="component" value="Segment"/>
</dbReference>
<dbReference type="EMBL" id="DQ890022">
    <property type="protein sequence ID" value="ABT16132.1"/>
    <property type="molecule type" value="Genomic_DNA"/>
</dbReference>
<dbReference type="OrthoDB" id="23360at10239"/>
<dbReference type="RefSeq" id="YP_001426479.1">
    <property type="nucleotide sequence ID" value="NC_008603.1"/>
</dbReference>
<evidence type="ECO:0000313" key="2">
    <source>
        <dbReference type="Proteomes" id="UP000204095"/>
    </source>
</evidence>
<evidence type="ECO:0000313" key="1">
    <source>
        <dbReference type="EMBL" id="ABT16132.1"/>
    </source>
</evidence>
<protein>
    <submittedName>
        <fullName evidence="1">Uncharacterized protein N847R</fullName>
    </submittedName>
</protein>
<accession>A7J8K1</accession>
<reference evidence="1 2" key="1">
    <citation type="journal article" date="2007" name="Virology">
        <title>Sequence and annotation of the 314-kb MT325 and the 321-kb FR483 viruses that infect Chlorella Pbi.</title>
        <authorList>
            <person name="Fitzgerald L.A."/>
            <person name="Graves M.V."/>
            <person name="Li X."/>
            <person name="Feldblyum T."/>
            <person name="Hartigan J."/>
            <person name="Van Etten J.L."/>
        </authorList>
    </citation>
    <scope>NUCLEOTIDE SEQUENCE [LARGE SCALE GENOMIC DNA]</scope>
    <source>
        <strain evidence="1 2">FR483</strain>
    </source>
</reference>
<organism evidence="1 2">
    <name type="scientific">Paramecium bursaria Chlorella virus FR483</name>
    <name type="common">PBCV-FR483</name>
    <dbReference type="NCBI Taxonomy" id="399781"/>
    <lineage>
        <taxon>Viruses</taxon>
        <taxon>Varidnaviria</taxon>
        <taxon>Bamfordvirae</taxon>
        <taxon>Nucleocytoviricota</taxon>
        <taxon>Megaviricetes</taxon>
        <taxon>Algavirales</taxon>
        <taxon>Phycodnaviridae</taxon>
        <taxon>Chlorovirus</taxon>
        <taxon>Chlorovirus conductrix</taxon>
        <taxon>Paramecium bursaria Chlorella virus A1</taxon>
    </lineage>
</organism>
<proteinExistence type="predicted"/>